<name>A0A532UW71_UNCL8</name>
<dbReference type="InterPro" id="IPR033756">
    <property type="entry name" value="YlxH/NBP35"/>
</dbReference>
<evidence type="ECO:0000256" key="2">
    <source>
        <dbReference type="ARBA" id="ARBA00022741"/>
    </source>
</evidence>
<dbReference type="Proteomes" id="UP000319619">
    <property type="component" value="Unassembled WGS sequence"/>
</dbReference>
<keyword evidence="1 6" id="KW-0479">Metal-binding</keyword>
<keyword evidence="2 6" id="KW-0547">Nucleotide-binding</keyword>
<comment type="caution">
    <text evidence="7">The sequence shown here is derived from an EMBL/GenBank/DDBJ whole genome shotgun (WGS) entry which is preliminary data.</text>
</comment>
<sequence length="322" mass="34963">MLKGVYLDDGKLVVKIVMNDVEDGNAQQIKEDVRYVLEKESGYDNIQLDIENKTKEVKQDQPLDAKQISDPQPLKGIKKIIAISSGKGGVGKSTVAVNLACLAAKAGKSVGIFDADIHGPSLPTLLGINQHPEATEDGMIPVDKHGVRSMSIGFIVEKGQPLIWRGPMLNKALEQICEGTKWGELDYLFVDLPPGTGDVQLSLAQKYKVDGAIIVTTPQNLALEDVRRGTMMFKQTNVPVLGIVENMSYYQCPNCNDLSHPFGEGGGGREAESIGVPLLGKLPLDPQTLVLADQGTPIVIAEPDSDTTMNYLTIWQTIERML</sequence>
<proteinExistence type="inferred from homology"/>
<dbReference type="InterPro" id="IPR044304">
    <property type="entry name" value="NUBPL-like"/>
</dbReference>
<dbReference type="EMBL" id="NJBN01000008">
    <property type="protein sequence ID" value="TKJ39149.1"/>
    <property type="molecule type" value="Genomic_DNA"/>
</dbReference>
<dbReference type="Gene3D" id="3.40.50.300">
    <property type="entry name" value="P-loop containing nucleotide triphosphate hydrolases"/>
    <property type="match status" value="1"/>
</dbReference>
<dbReference type="SUPFAM" id="SSF52540">
    <property type="entry name" value="P-loop containing nucleoside triphosphate hydrolases"/>
    <property type="match status" value="1"/>
</dbReference>
<gene>
    <name evidence="7" type="ORF">CEE37_11480</name>
</gene>
<feature type="binding site" evidence="6">
    <location>
        <begin position="86"/>
        <end position="93"/>
    </location>
    <ligand>
        <name>ATP</name>
        <dbReference type="ChEBI" id="CHEBI:30616"/>
    </ligand>
</feature>
<dbReference type="HAMAP" id="MF_02040">
    <property type="entry name" value="Mrp_NBP35"/>
    <property type="match status" value="1"/>
</dbReference>
<dbReference type="GO" id="GO:0016226">
    <property type="term" value="P:iron-sulfur cluster assembly"/>
    <property type="evidence" value="ECO:0007669"/>
    <property type="project" value="InterPro"/>
</dbReference>
<dbReference type="InterPro" id="IPR019591">
    <property type="entry name" value="Mrp/NBP35_ATP-bd"/>
</dbReference>
<accession>A0A532UW71</accession>
<dbReference type="GO" id="GO:0016887">
    <property type="term" value="F:ATP hydrolysis activity"/>
    <property type="evidence" value="ECO:0007669"/>
    <property type="project" value="UniProtKB-UniRule"/>
</dbReference>
<comment type="similarity">
    <text evidence="6">Belongs to the Mrp/NBP35 ATP-binding proteins family.</text>
</comment>
<evidence type="ECO:0000256" key="6">
    <source>
        <dbReference type="HAMAP-Rule" id="MF_02040"/>
    </source>
</evidence>
<dbReference type="GO" id="GO:0051539">
    <property type="term" value="F:4 iron, 4 sulfur cluster binding"/>
    <property type="evidence" value="ECO:0007669"/>
    <property type="project" value="TreeGrafter"/>
</dbReference>
<evidence type="ECO:0000256" key="5">
    <source>
        <dbReference type="ARBA" id="ARBA00023014"/>
    </source>
</evidence>
<evidence type="ECO:0000256" key="3">
    <source>
        <dbReference type="ARBA" id="ARBA00022840"/>
    </source>
</evidence>
<comment type="subunit">
    <text evidence="6">Homodimer.</text>
</comment>
<evidence type="ECO:0000256" key="1">
    <source>
        <dbReference type="ARBA" id="ARBA00022723"/>
    </source>
</evidence>
<evidence type="ECO:0000313" key="8">
    <source>
        <dbReference type="Proteomes" id="UP000319619"/>
    </source>
</evidence>
<dbReference type="GO" id="GO:0046872">
    <property type="term" value="F:metal ion binding"/>
    <property type="evidence" value="ECO:0007669"/>
    <property type="project" value="UniProtKB-KW"/>
</dbReference>
<evidence type="ECO:0000313" key="7">
    <source>
        <dbReference type="EMBL" id="TKJ39149.1"/>
    </source>
</evidence>
<dbReference type="GO" id="GO:0005524">
    <property type="term" value="F:ATP binding"/>
    <property type="evidence" value="ECO:0007669"/>
    <property type="project" value="UniProtKB-UniRule"/>
</dbReference>
<keyword evidence="3 6" id="KW-0067">ATP-binding</keyword>
<keyword evidence="4 6" id="KW-0408">Iron</keyword>
<organism evidence="7 8">
    <name type="scientific">candidate division LCP-89 bacterium B3_LCP</name>
    <dbReference type="NCBI Taxonomy" id="2012998"/>
    <lineage>
        <taxon>Bacteria</taxon>
        <taxon>Pseudomonadati</taxon>
        <taxon>Bacteria division LCP-89</taxon>
    </lineage>
</organism>
<dbReference type="AlphaFoldDB" id="A0A532UW71"/>
<evidence type="ECO:0000256" key="4">
    <source>
        <dbReference type="ARBA" id="ARBA00023004"/>
    </source>
</evidence>
<keyword evidence="6" id="KW-0378">Hydrolase</keyword>
<dbReference type="PANTHER" id="PTHR42961:SF2">
    <property type="entry name" value="IRON-SULFUR PROTEIN NUBPL"/>
    <property type="match status" value="1"/>
</dbReference>
<reference evidence="7 8" key="1">
    <citation type="submission" date="2017-06" db="EMBL/GenBank/DDBJ databases">
        <title>Novel microbial phyla capable of carbon fixation and sulfur reduction in deep-sea sediments.</title>
        <authorList>
            <person name="Huang J."/>
            <person name="Baker B."/>
            <person name="Wang Y."/>
        </authorList>
    </citation>
    <scope>NUCLEOTIDE SEQUENCE [LARGE SCALE GENOMIC DNA]</scope>
    <source>
        <strain evidence="7">B3_LCP</strain>
    </source>
</reference>
<dbReference type="PANTHER" id="PTHR42961">
    <property type="entry name" value="IRON-SULFUR PROTEIN NUBPL"/>
    <property type="match status" value="1"/>
</dbReference>
<comment type="function">
    <text evidence="6">Binds and transfers iron-sulfur (Fe-S) clusters to target apoproteins. Can hydrolyze ATP.</text>
</comment>
<dbReference type="Pfam" id="PF10609">
    <property type="entry name" value="ParA"/>
    <property type="match status" value="1"/>
</dbReference>
<dbReference type="CDD" id="cd02037">
    <property type="entry name" value="Mrp_NBP35"/>
    <property type="match status" value="1"/>
</dbReference>
<dbReference type="GO" id="GO:0140663">
    <property type="term" value="F:ATP-dependent FeS chaperone activity"/>
    <property type="evidence" value="ECO:0007669"/>
    <property type="project" value="InterPro"/>
</dbReference>
<keyword evidence="5 6" id="KW-0411">Iron-sulfur</keyword>
<dbReference type="InterPro" id="IPR027417">
    <property type="entry name" value="P-loop_NTPase"/>
</dbReference>
<dbReference type="FunFam" id="3.40.50.300:FF:001119">
    <property type="entry name" value="Iron-sulfur cluster carrier protein"/>
    <property type="match status" value="1"/>
</dbReference>
<protein>
    <recommendedName>
        <fullName evidence="6">Iron-sulfur cluster carrier protein</fullName>
    </recommendedName>
</protein>